<gene>
    <name evidence="1" type="ORF">AVDCRST_MAG68-922</name>
</gene>
<feature type="non-terminal residue" evidence="1">
    <location>
        <position position="51"/>
    </location>
</feature>
<feature type="non-terminal residue" evidence="1">
    <location>
        <position position="1"/>
    </location>
</feature>
<name>A0A6J4KGH8_9BACT</name>
<evidence type="ECO:0000313" key="1">
    <source>
        <dbReference type="EMBL" id="CAA9304246.1"/>
    </source>
</evidence>
<dbReference type="EMBL" id="CADCTW010000039">
    <property type="protein sequence ID" value="CAA9304246.1"/>
    <property type="molecule type" value="Genomic_DNA"/>
</dbReference>
<accession>A0A6J4KGH8</accession>
<organism evidence="1">
    <name type="scientific">uncultured Gemmatimonadota bacterium</name>
    <dbReference type="NCBI Taxonomy" id="203437"/>
    <lineage>
        <taxon>Bacteria</taxon>
        <taxon>Pseudomonadati</taxon>
        <taxon>Gemmatimonadota</taxon>
        <taxon>environmental samples</taxon>
    </lineage>
</organism>
<protein>
    <submittedName>
        <fullName evidence="1">Uncharacterized protein</fullName>
    </submittedName>
</protein>
<reference evidence="1" key="1">
    <citation type="submission" date="2020-02" db="EMBL/GenBank/DDBJ databases">
        <authorList>
            <person name="Meier V. D."/>
        </authorList>
    </citation>
    <scope>NUCLEOTIDE SEQUENCE</scope>
    <source>
        <strain evidence="1">AVDCRST_MAG68</strain>
    </source>
</reference>
<dbReference type="AlphaFoldDB" id="A0A6J4KGH8"/>
<proteinExistence type="predicted"/>
<sequence length="51" mass="5415">WLRKHAFAGVGESPARAWGGCRTVPRRGGARACGVYICARPRPPSASARPP</sequence>